<dbReference type="AlphaFoldDB" id="A0A0E3ZW80"/>
<name>A0A0E3ZW80_9BACT</name>
<protein>
    <submittedName>
        <fullName evidence="1">Uncharacterized protein</fullName>
    </submittedName>
</protein>
<dbReference type="KEGG" id="srd:SD10_12165"/>
<gene>
    <name evidence="1" type="ORF">SD10_12165</name>
</gene>
<sequence>MQTHLVNSLQFEMTCPSDEQAMRVGAEVGRTLQPLLVSAIDRICSRYISEDQWLRLDKLVVQLPVFVTDFPDENLFATAFEHHFEAAFVKQLALSTATTGAVSRQKTDLDTLIHFLLTGQLPWWAIAETTKLDTILNELIHQQPETLRSELLRIIRAPQVVQRLIYQFTTEVAADLIGRCFPELQTWVHAEPIEASLLKQEPLPAEVYLRLMPYVTHQPTLVSQTGAIIEQVLNRPLQRPTVHQLSKTQLTDYKAVSKDNAVSQVAFEPTEAPFLQSATDSAVGDRPKYFVKNAGIILLSPFLSPFFREVGWIENGEFIDDLSREKALHSLHYLATGETHASEYLLTLGKLLCGIPLKVPVPRKIDLTEAGYREAYALLTDVISHWQALKSTSVNGLREGFLQRDGVLTFTNSAWELQVERQTIDVLLDSIPWSFSLIKLPWMPSLLYTQW</sequence>
<organism evidence="1 2">
    <name type="scientific">Spirosoma radiotolerans</name>
    <dbReference type="NCBI Taxonomy" id="1379870"/>
    <lineage>
        <taxon>Bacteria</taxon>
        <taxon>Pseudomonadati</taxon>
        <taxon>Bacteroidota</taxon>
        <taxon>Cytophagia</taxon>
        <taxon>Cytophagales</taxon>
        <taxon>Cytophagaceae</taxon>
        <taxon>Spirosoma</taxon>
    </lineage>
</organism>
<reference evidence="1 2" key="1">
    <citation type="journal article" date="2014" name="Curr. Microbiol.">
        <title>Spirosoma radiotolerans sp. nov., a gamma-radiation-resistant bacterium isolated from gamma ray-irradiated soil.</title>
        <authorList>
            <person name="Lee J.J."/>
            <person name="Srinivasan S."/>
            <person name="Lim S."/>
            <person name="Joe M."/>
            <person name="Im S."/>
            <person name="Bae S.I."/>
            <person name="Park K.R."/>
            <person name="Han J.H."/>
            <person name="Park S.H."/>
            <person name="Joo B.M."/>
            <person name="Park S.J."/>
            <person name="Kim M.K."/>
        </authorList>
    </citation>
    <scope>NUCLEOTIDE SEQUENCE [LARGE SCALE GENOMIC DNA]</scope>
    <source>
        <strain evidence="1 2">DG5A</strain>
    </source>
</reference>
<dbReference type="STRING" id="1379870.SD10_12165"/>
<dbReference type="PATRIC" id="fig|1379870.5.peg.2641"/>
<dbReference type="RefSeq" id="WP_046574036.1">
    <property type="nucleotide sequence ID" value="NZ_CP010429.1"/>
</dbReference>
<keyword evidence="2" id="KW-1185">Reference proteome</keyword>
<dbReference type="InterPro" id="IPR045538">
    <property type="entry name" value="CIS_TMP"/>
</dbReference>
<dbReference type="HOGENOM" id="CLU_032286_0_0_10"/>
<evidence type="ECO:0000313" key="1">
    <source>
        <dbReference type="EMBL" id="AKD55540.1"/>
    </source>
</evidence>
<dbReference type="Pfam" id="PF19268">
    <property type="entry name" value="CIS_TMP"/>
    <property type="match status" value="1"/>
</dbReference>
<dbReference type="EMBL" id="CP010429">
    <property type="protein sequence ID" value="AKD55540.1"/>
    <property type="molecule type" value="Genomic_DNA"/>
</dbReference>
<accession>A0A0E3ZW80</accession>
<dbReference type="OrthoDB" id="1488184at2"/>
<dbReference type="Proteomes" id="UP000033054">
    <property type="component" value="Chromosome"/>
</dbReference>
<proteinExistence type="predicted"/>
<evidence type="ECO:0000313" key="2">
    <source>
        <dbReference type="Proteomes" id="UP000033054"/>
    </source>
</evidence>